<accession>A0A2P2IVZ6</accession>
<dbReference type="AlphaFoldDB" id="A0A2P2IVZ6"/>
<proteinExistence type="predicted"/>
<dbReference type="PROSITE" id="PS51257">
    <property type="entry name" value="PROKAR_LIPOPROTEIN"/>
    <property type="match status" value="1"/>
</dbReference>
<protein>
    <submittedName>
        <fullName evidence="1">Uncharacterized protein</fullName>
    </submittedName>
</protein>
<evidence type="ECO:0000313" key="1">
    <source>
        <dbReference type="EMBL" id="MBW85367.1"/>
    </source>
</evidence>
<organism evidence="1">
    <name type="scientific">Rhizophora mucronata</name>
    <name type="common">Asiatic mangrove</name>
    <dbReference type="NCBI Taxonomy" id="61149"/>
    <lineage>
        <taxon>Eukaryota</taxon>
        <taxon>Viridiplantae</taxon>
        <taxon>Streptophyta</taxon>
        <taxon>Embryophyta</taxon>
        <taxon>Tracheophyta</taxon>
        <taxon>Spermatophyta</taxon>
        <taxon>Magnoliopsida</taxon>
        <taxon>eudicotyledons</taxon>
        <taxon>Gunneridae</taxon>
        <taxon>Pentapetalae</taxon>
        <taxon>rosids</taxon>
        <taxon>fabids</taxon>
        <taxon>Malpighiales</taxon>
        <taxon>Rhizophoraceae</taxon>
        <taxon>Rhizophora</taxon>
    </lineage>
</organism>
<sequence>MPRAIIVETPFIGPTSVSSLVLASFTISCSSLNRAVPSSSL</sequence>
<name>A0A2P2IVZ6_RHIMU</name>
<reference evidence="1" key="1">
    <citation type="submission" date="2018-02" db="EMBL/GenBank/DDBJ databases">
        <title>Rhizophora mucronata_Transcriptome.</title>
        <authorList>
            <person name="Meera S.P."/>
            <person name="Sreeshan A."/>
            <person name="Augustine A."/>
        </authorList>
    </citation>
    <scope>NUCLEOTIDE SEQUENCE</scope>
    <source>
        <tissue evidence="1">Leaf</tissue>
    </source>
</reference>
<dbReference type="EMBL" id="GGEC01004884">
    <property type="protein sequence ID" value="MBW85367.1"/>
    <property type="molecule type" value="Transcribed_RNA"/>
</dbReference>